<reference evidence="1 2" key="1">
    <citation type="journal article" date="2018" name="Int. J. Syst. Evol. Microbiol.">
        <title>Lactobacillus bambusae sp. nov., isolated from a traditional fermented Ma-bamboo shoots of Taiwan.</title>
        <authorList>
            <person name="Wang L.-T."/>
        </authorList>
    </citation>
    <scope>NUCLEOTIDE SEQUENCE [LARGE SCALE GENOMIC DNA]</scope>
    <source>
        <strain evidence="1 2">BS-W1</strain>
    </source>
</reference>
<evidence type="ECO:0000313" key="1">
    <source>
        <dbReference type="EMBL" id="PWF99715.1"/>
    </source>
</evidence>
<evidence type="ECO:0000313" key="2">
    <source>
        <dbReference type="Proteomes" id="UP000245080"/>
    </source>
</evidence>
<dbReference type="Proteomes" id="UP000245080">
    <property type="component" value="Unassembled WGS sequence"/>
</dbReference>
<dbReference type="EMBL" id="QCXQ01000003">
    <property type="protein sequence ID" value="PWF99715.1"/>
    <property type="molecule type" value="Genomic_DNA"/>
</dbReference>
<sequence>MNQDEFFRLVRDHWWKFATHGWQNLTMGGKGSGILAISFEEDGRLSFPSKMGFLPEIRRWEWDVESQQGRLITQSGAVDSIIMVPVWKGQNLVMTMVGRDDTYVSSAVMEPSAEGRLWAPDALLKNSIAVTAIKIPLQIVDSSASDLEFQQLKHQAVAMGYGLKQLTTDFSDARFFHEAYQLLIDHPEYDEVCLSTANYQQDEPFFVHRNADLLTFVIDPDRHNYPIAIIGHRSLVIDFLGEFVYQAALNEIDDTDRTLMAIIHEIQQHFTGRMNEQVGMLVR</sequence>
<dbReference type="AlphaFoldDB" id="A0A2V1N015"/>
<comment type="caution">
    <text evidence="1">The sequence shown here is derived from an EMBL/GenBank/DDBJ whole genome shotgun (WGS) entry which is preliminary data.</text>
</comment>
<dbReference type="OrthoDB" id="2331870at2"/>
<organism evidence="1 2">
    <name type="scientific">Levilactobacillus bambusae</name>
    <dbReference type="NCBI Taxonomy" id="2024736"/>
    <lineage>
        <taxon>Bacteria</taxon>
        <taxon>Bacillati</taxon>
        <taxon>Bacillota</taxon>
        <taxon>Bacilli</taxon>
        <taxon>Lactobacillales</taxon>
        <taxon>Lactobacillaceae</taxon>
        <taxon>Levilactobacillus</taxon>
    </lineage>
</organism>
<gene>
    <name evidence="1" type="ORF">DCM90_06555</name>
</gene>
<keyword evidence="2" id="KW-1185">Reference proteome</keyword>
<proteinExistence type="predicted"/>
<name>A0A2V1N015_9LACO</name>
<dbReference type="RefSeq" id="WP_109250570.1">
    <property type="nucleotide sequence ID" value="NZ_QCXQ01000003.1"/>
</dbReference>
<accession>A0A2V1N015</accession>
<protein>
    <submittedName>
        <fullName evidence="1">Uncharacterized protein</fullName>
    </submittedName>
</protein>